<proteinExistence type="predicted"/>
<dbReference type="EMBL" id="SDPK01000012">
    <property type="protein sequence ID" value="TPH00551.1"/>
    <property type="molecule type" value="Genomic_DNA"/>
</dbReference>
<gene>
    <name evidence="1" type="ORF">EUX55_03435</name>
</gene>
<accession>A0A502JTW0</accession>
<organism evidence="1 2">
    <name type="scientific">Haemophilus haemolyticus</name>
    <dbReference type="NCBI Taxonomy" id="726"/>
    <lineage>
        <taxon>Bacteria</taxon>
        <taxon>Pseudomonadati</taxon>
        <taxon>Pseudomonadota</taxon>
        <taxon>Gammaproteobacteria</taxon>
        <taxon>Pasteurellales</taxon>
        <taxon>Pasteurellaceae</taxon>
        <taxon>Haemophilus</taxon>
    </lineage>
</organism>
<protein>
    <submittedName>
        <fullName evidence="1">Uncharacterized protein</fullName>
    </submittedName>
</protein>
<name>A0A502JTW0_HAEHA</name>
<reference evidence="1 2" key="1">
    <citation type="submission" date="2019-01" db="EMBL/GenBank/DDBJ databases">
        <title>Comparative genomic analysis identifies haemin-independent Haemophilus haemolyticus: a formal re-classification of Haemophilus intermedius.</title>
        <authorList>
            <person name="Harris T.M."/>
            <person name="Price E.P."/>
            <person name="Sarovich D.S."/>
            <person name="Norskov-Lauritsen N."/>
            <person name="Beissbarth J."/>
            <person name="Chang A.B."/>
            <person name="Smith-Vaughan H.C."/>
        </authorList>
    </citation>
    <scope>NUCLEOTIDE SEQUENCE [LARGE SCALE GENOMIC DNA]</scope>
    <source>
        <strain evidence="1 2">PN24</strain>
    </source>
</reference>
<comment type="caution">
    <text evidence="1">The sequence shown here is derived from an EMBL/GenBank/DDBJ whole genome shotgun (WGS) entry which is preliminary data.</text>
</comment>
<dbReference type="Proteomes" id="UP000317926">
    <property type="component" value="Unassembled WGS sequence"/>
</dbReference>
<evidence type="ECO:0000313" key="2">
    <source>
        <dbReference type="Proteomes" id="UP000317926"/>
    </source>
</evidence>
<dbReference type="AlphaFoldDB" id="A0A502JTW0"/>
<evidence type="ECO:0000313" key="1">
    <source>
        <dbReference type="EMBL" id="TPH00551.1"/>
    </source>
</evidence>
<dbReference type="RefSeq" id="WP_140519048.1">
    <property type="nucleotide sequence ID" value="NZ_JACBKC010000012.1"/>
</dbReference>
<sequence>MPNFDKEFDTTIKFWVPQIIHECVAQEMVNGFKSNSIAHTIREFLLIHCYGISAVQCFREKYRNGSNELPTIPEIKFSIGVREAKTIEEKARRALLGKNLQPYKISVHHKLKDDLTTLANLNNLSLSEYLRKEMIKHYLGNGFFLNIELSKDEENIVEKFINSEL</sequence>